<dbReference type="Proteomes" id="UP000414233">
    <property type="component" value="Unassembled WGS sequence"/>
</dbReference>
<dbReference type="Gene3D" id="1.10.10.10">
    <property type="entry name" value="Winged helix-like DNA-binding domain superfamily/Winged helix DNA-binding domain"/>
    <property type="match status" value="1"/>
</dbReference>
<dbReference type="PANTHER" id="PTHR30346">
    <property type="entry name" value="TRANSCRIPTIONAL DUAL REGULATOR HCAR-RELATED"/>
    <property type="match status" value="1"/>
</dbReference>
<keyword evidence="7" id="KW-1185">Reference proteome</keyword>
<evidence type="ECO:0000256" key="3">
    <source>
        <dbReference type="ARBA" id="ARBA00023125"/>
    </source>
</evidence>
<dbReference type="GO" id="GO:0032993">
    <property type="term" value="C:protein-DNA complex"/>
    <property type="evidence" value="ECO:0007669"/>
    <property type="project" value="TreeGrafter"/>
</dbReference>
<dbReference type="PANTHER" id="PTHR30346:SF30">
    <property type="entry name" value="SMALL NEUTRAL PROTEASE REGULATORY PROTEIN"/>
    <property type="match status" value="1"/>
</dbReference>
<reference evidence="6 7" key="1">
    <citation type="submission" date="2019-08" db="EMBL/GenBank/DDBJ databases">
        <authorList>
            <person name="Peeters C."/>
        </authorList>
    </citation>
    <scope>NUCLEOTIDE SEQUENCE [LARGE SCALE GENOMIC DNA]</scope>
    <source>
        <strain evidence="6 7">LMG 30175</strain>
    </source>
</reference>
<evidence type="ECO:0000256" key="1">
    <source>
        <dbReference type="ARBA" id="ARBA00009437"/>
    </source>
</evidence>
<dbReference type="OrthoDB" id="5292387at2"/>
<name>A0A5E4UIP0_9BURK</name>
<evidence type="ECO:0000256" key="2">
    <source>
        <dbReference type="ARBA" id="ARBA00023015"/>
    </source>
</evidence>
<protein>
    <submittedName>
        <fullName evidence="6">HTH-type transcriptional regulator BenM</fullName>
    </submittedName>
</protein>
<dbReference type="Pfam" id="PF00126">
    <property type="entry name" value="HTH_1"/>
    <property type="match status" value="1"/>
</dbReference>
<comment type="similarity">
    <text evidence="1">Belongs to the LysR transcriptional regulatory family.</text>
</comment>
<evidence type="ECO:0000313" key="7">
    <source>
        <dbReference type="Proteomes" id="UP000414233"/>
    </source>
</evidence>
<dbReference type="PRINTS" id="PR00039">
    <property type="entry name" value="HTHLYSR"/>
</dbReference>
<dbReference type="SUPFAM" id="SSF46785">
    <property type="entry name" value="Winged helix' DNA-binding domain"/>
    <property type="match status" value="1"/>
</dbReference>
<dbReference type="CDD" id="cd08451">
    <property type="entry name" value="PBP2_BudR"/>
    <property type="match status" value="1"/>
</dbReference>
<organism evidence="6 7">
    <name type="scientific">Pandoraea terrae</name>
    <dbReference type="NCBI Taxonomy" id="1537710"/>
    <lineage>
        <taxon>Bacteria</taxon>
        <taxon>Pseudomonadati</taxon>
        <taxon>Pseudomonadota</taxon>
        <taxon>Betaproteobacteria</taxon>
        <taxon>Burkholderiales</taxon>
        <taxon>Burkholderiaceae</taxon>
        <taxon>Pandoraea</taxon>
    </lineage>
</organism>
<accession>A0A5E4UIP0</accession>
<dbReference type="RefSeq" id="WP_150696906.1">
    <property type="nucleotide sequence ID" value="NZ_CABPRZ010000007.1"/>
</dbReference>
<dbReference type="PROSITE" id="PS50931">
    <property type="entry name" value="HTH_LYSR"/>
    <property type="match status" value="1"/>
</dbReference>
<dbReference type="InterPro" id="IPR000847">
    <property type="entry name" value="LysR_HTH_N"/>
</dbReference>
<proteinExistence type="inferred from homology"/>
<keyword evidence="4" id="KW-0804">Transcription</keyword>
<dbReference type="InterPro" id="IPR037410">
    <property type="entry name" value="BudR_PBP2"/>
</dbReference>
<dbReference type="SUPFAM" id="SSF53850">
    <property type="entry name" value="Periplasmic binding protein-like II"/>
    <property type="match status" value="1"/>
</dbReference>
<dbReference type="Gene3D" id="3.40.190.10">
    <property type="entry name" value="Periplasmic binding protein-like II"/>
    <property type="match status" value="2"/>
</dbReference>
<dbReference type="GO" id="GO:0003677">
    <property type="term" value="F:DNA binding"/>
    <property type="evidence" value="ECO:0007669"/>
    <property type="project" value="UniProtKB-KW"/>
</dbReference>
<dbReference type="InterPro" id="IPR036388">
    <property type="entry name" value="WH-like_DNA-bd_sf"/>
</dbReference>
<dbReference type="InterPro" id="IPR036390">
    <property type="entry name" value="WH_DNA-bd_sf"/>
</dbReference>
<keyword evidence="2" id="KW-0805">Transcription regulation</keyword>
<gene>
    <name evidence="6" type="primary">benM_1</name>
    <name evidence="6" type="ORF">PTE30175_01993</name>
</gene>
<evidence type="ECO:0000259" key="5">
    <source>
        <dbReference type="PROSITE" id="PS50931"/>
    </source>
</evidence>
<evidence type="ECO:0000313" key="6">
    <source>
        <dbReference type="EMBL" id="VVD99765.1"/>
    </source>
</evidence>
<keyword evidence="3" id="KW-0238">DNA-binding</keyword>
<dbReference type="AlphaFoldDB" id="A0A5E4UIP0"/>
<dbReference type="Pfam" id="PF03466">
    <property type="entry name" value="LysR_substrate"/>
    <property type="match status" value="1"/>
</dbReference>
<dbReference type="EMBL" id="CABPRZ010000007">
    <property type="protein sequence ID" value="VVD99765.1"/>
    <property type="molecule type" value="Genomic_DNA"/>
</dbReference>
<dbReference type="FunFam" id="1.10.10.10:FF:000001">
    <property type="entry name" value="LysR family transcriptional regulator"/>
    <property type="match status" value="1"/>
</dbReference>
<dbReference type="GO" id="GO:0003700">
    <property type="term" value="F:DNA-binding transcription factor activity"/>
    <property type="evidence" value="ECO:0007669"/>
    <property type="project" value="InterPro"/>
</dbReference>
<evidence type="ECO:0000256" key="4">
    <source>
        <dbReference type="ARBA" id="ARBA00023163"/>
    </source>
</evidence>
<feature type="domain" description="HTH lysR-type" evidence="5">
    <location>
        <begin position="4"/>
        <end position="61"/>
    </location>
</feature>
<dbReference type="InterPro" id="IPR005119">
    <property type="entry name" value="LysR_subst-bd"/>
</dbReference>
<sequence length="307" mass="33179">MANIDVRLLKYFIAVAETGHLTHAAERLGIAQPPLSQQIRQLETQLGVSLFRRLPRGMALTDAGDAFLSDARAIVMRLDRAIDDVRLVGLGQRGRLTVGFTSSAALHPFVPMVIRAFRQETPAVALLLEEADTSELLDGLLAERLDAAFIRHPLGDVAGIATAPVLVEPMVLAVPKRHRLARGRGRVALSELANEAMILYRRRSGQGLYDAIIAACHGAGFSPNIEQEAPRLLSTLSLVAAELGVSIVPASLMRMKVDGIVYRHLQPDTAPVAPLHLAYREGERSGAALRLLAHVRATVAQTSDRVA</sequence>